<dbReference type="AlphaFoldDB" id="A0AA86Z1A6"/>
<sequence>MYKKTIRAVIIIFAVMAMTASPKGINIFSNQCEAYKGIPKRIAAMTFGEQLINQQRVFYTITLVDGKKTTQQIAVFNTIEHELNKKMLELIQAAFVVGAPVTIQQCEQASIAGLMVDFNGGKTINRF</sequence>
<feature type="signal peptide" evidence="1">
    <location>
        <begin position="1"/>
        <end position="19"/>
    </location>
</feature>
<reference evidence="3" key="1">
    <citation type="submission" date="2008-04" db="EMBL/GenBank/DDBJ databases">
        <title>Draft genome sequence of Providencia stuartii (ATCC 25827).</title>
        <authorList>
            <person name="Sudarsanam P."/>
            <person name="Ley R."/>
            <person name="Guruge J."/>
            <person name="Turnbaugh P.J."/>
            <person name="Mahowald M."/>
            <person name="Liep D."/>
            <person name="Gordon J."/>
        </authorList>
    </citation>
    <scope>NUCLEOTIDE SEQUENCE [LARGE SCALE GENOMIC DNA]</scope>
    <source>
        <strain evidence="3">ATCC 25827</strain>
    </source>
</reference>
<protein>
    <submittedName>
        <fullName evidence="2">Uncharacterized protein</fullName>
    </submittedName>
</protein>
<evidence type="ECO:0000313" key="2">
    <source>
        <dbReference type="EMBL" id="EDU60237.1"/>
    </source>
</evidence>
<dbReference type="EMBL" id="ABJD02000101">
    <property type="protein sequence ID" value="EDU60237.1"/>
    <property type="molecule type" value="Genomic_DNA"/>
</dbReference>
<keyword evidence="1" id="KW-0732">Signal</keyword>
<reference evidence="2 3" key="3">
    <citation type="submission" date="2008-05" db="EMBL/GenBank/DDBJ databases">
        <authorList>
            <person name="Fulton L."/>
            <person name="Clifton S."/>
            <person name="Fulton B."/>
            <person name="Xu J."/>
            <person name="Minx P."/>
            <person name="Pepin K.H."/>
            <person name="Johnson M."/>
            <person name="Thiruvilangam P."/>
            <person name="Bhonagiri V."/>
            <person name="Nash W.E."/>
            <person name="Mardis E.R."/>
            <person name="Wilson R.K."/>
        </authorList>
    </citation>
    <scope>NUCLEOTIDE SEQUENCE [LARGE SCALE GENOMIC DNA]</scope>
    <source>
        <strain evidence="2 3">ATCC 25827</strain>
    </source>
</reference>
<evidence type="ECO:0000256" key="1">
    <source>
        <dbReference type="SAM" id="SignalP"/>
    </source>
</evidence>
<comment type="caution">
    <text evidence="2">The sequence shown here is derived from an EMBL/GenBank/DDBJ whole genome shotgun (WGS) entry which is preliminary data.</text>
</comment>
<proteinExistence type="predicted"/>
<name>A0AA86Z1A6_PROST</name>
<reference evidence="3" key="2">
    <citation type="submission" date="2008-04" db="EMBL/GenBank/DDBJ databases">
        <title>Draft genome sequence of Providencia stuartii(ATCC 25827).</title>
        <authorList>
            <person name="Sudarsanam P."/>
            <person name="Ley R."/>
            <person name="Guruge J."/>
            <person name="Turnbaugh P.J."/>
            <person name="Mahowald M."/>
            <person name="Liep D."/>
            <person name="Gordon J."/>
        </authorList>
    </citation>
    <scope>NUCLEOTIDE SEQUENCE [LARGE SCALE GENOMIC DNA]</scope>
    <source>
        <strain evidence="3">ATCC 25827</strain>
    </source>
</reference>
<accession>A0AA86Z1A6</accession>
<feature type="chain" id="PRO_5041696111" evidence="1">
    <location>
        <begin position="20"/>
        <end position="127"/>
    </location>
</feature>
<evidence type="ECO:0000313" key="3">
    <source>
        <dbReference type="Proteomes" id="UP000004506"/>
    </source>
</evidence>
<gene>
    <name evidence="2" type="ORF">PROSTU_03443</name>
</gene>
<dbReference type="Proteomes" id="UP000004506">
    <property type="component" value="Unassembled WGS sequence"/>
</dbReference>
<organism evidence="2 3">
    <name type="scientific">Providencia stuartii ATCC 25827</name>
    <dbReference type="NCBI Taxonomy" id="471874"/>
    <lineage>
        <taxon>Bacteria</taxon>
        <taxon>Pseudomonadati</taxon>
        <taxon>Pseudomonadota</taxon>
        <taxon>Gammaproteobacteria</taxon>
        <taxon>Enterobacterales</taxon>
        <taxon>Morganellaceae</taxon>
        <taxon>Providencia</taxon>
    </lineage>
</organism>